<keyword evidence="1" id="KW-0472">Membrane</keyword>
<keyword evidence="1" id="KW-1133">Transmembrane helix</keyword>
<reference evidence="2 3" key="1">
    <citation type="submission" date="2022-05" db="EMBL/GenBank/DDBJ databases">
        <authorList>
            <consortium name="Genoscope - CEA"/>
            <person name="William W."/>
        </authorList>
    </citation>
    <scope>NUCLEOTIDE SEQUENCE [LARGE SCALE GENOMIC DNA]</scope>
</reference>
<keyword evidence="3" id="KW-1185">Reference proteome</keyword>
<sequence>MSAVFLTLGLVDGLKIRYGSASLLYKPCWLAALSLPFGIMGLVLARSRRPSPMLIKAIWSVSVPCIVFSALVVFSYYHFGIATLVLANHARSRSFLSSRTDPGFLVTKAHSPLRCITCIPSLAKMDFLFHKGCAKGL</sequence>
<organism evidence="2 3">
    <name type="scientific">Porites lobata</name>
    <dbReference type="NCBI Taxonomy" id="104759"/>
    <lineage>
        <taxon>Eukaryota</taxon>
        <taxon>Metazoa</taxon>
        <taxon>Cnidaria</taxon>
        <taxon>Anthozoa</taxon>
        <taxon>Hexacorallia</taxon>
        <taxon>Scleractinia</taxon>
        <taxon>Fungiina</taxon>
        <taxon>Poritidae</taxon>
        <taxon>Porites</taxon>
    </lineage>
</organism>
<feature type="transmembrane region" description="Helical" evidence="1">
    <location>
        <begin position="23"/>
        <end position="45"/>
    </location>
</feature>
<evidence type="ECO:0008006" key="4">
    <source>
        <dbReference type="Google" id="ProtNLM"/>
    </source>
</evidence>
<evidence type="ECO:0000256" key="1">
    <source>
        <dbReference type="SAM" id="Phobius"/>
    </source>
</evidence>
<accession>A0ABN8RQA9</accession>
<gene>
    <name evidence="2" type="ORF">PLOB_00022621</name>
</gene>
<comment type="caution">
    <text evidence="2">The sequence shown here is derived from an EMBL/GenBank/DDBJ whole genome shotgun (WGS) entry which is preliminary data.</text>
</comment>
<dbReference type="EMBL" id="CALNXK010000267">
    <property type="protein sequence ID" value="CAH3179955.1"/>
    <property type="molecule type" value="Genomic_DNA"/>
</dbReference>
<name>A0ABN8RQA9_9CNID</name>
<feature type="transmembrane region" description="Helical" evidence="1">
    <location>
        <begin position="57"/>
        <end position="79"/>
    </location>
</feature>
<evidence type="ECO:0000313" key="3">
    <source>
        <dbReference type="Proteomes" id="UP001159405"/>
    </source>
</evidence>
<dbReference type="Proteomes" id="UP001159405">
    <property type="component" value="Unassembled WGS sequence"/>
</dbReference>
<proteinExistence type="predicted"/>
<keyword evidence="1" id="KW-0812">Transmembrane</keyword>
<protein>
    <recommendedName>
        <fullName evidence="4">NADH dehydrogenase subunit 2</fullName>
    </recommendedName>
</protein>
<evidence type="ECO:0000313" key="2">
    <source>
        <dbReference type="EMBL" id="CAH3179955.1"/>
    </source>
</evidence>